<keyword evidence="6" id="KW-1185">Reference proteome</keyword>
<keyword evidence="3" id="KW-0624">Polysaccharide degradation</keyword>
<dbReference type="InterPro" id="IPR001000">
    <property type="entry name" value="GH10_dom"/>
</dbReference>
<evidence type="ECO:0000313" key="5">
    <source>
        <dbReference type="EMBL" id="QDT54884.1"/>
    </source>
</evidence>
<proteinExistence type="predicted"/>
<gene>
    <name evidence="5" type="ORF">Pan44_29230</name>
</gene>
<organism evidence="5 6">
    <name type="scientific">Caulifigura coniformis</name>
    <dbReference type="NCBI Taxonomy" id="2527983"/>
    <lineage>
        <taxon>Bacteria</taxon>
        <taxon>Pseudomonadati</taxon>
        <taxon>Planctomycetota</taxon>
        <taxon>Planctomycetia</taxon>
        <taxon>Planctomycetales</taxon>
        <taxon>Planctomycetaceae</taxon>
        <taxon>Caulifigura</taxon>
    </lineage>
</organism>
<protein>
    <recommendedName>
        <fullName evidence="4">GH10 domain-containing protein</fullName>
    </recommendedName>
</protein>
<dbReference type="Proteomes" id="UP000315700">
    <property type="component" value="Chromosome"/>
</dbReference>
<dbReference type="GO" id="GO:0004553">
    <property type="term" value="F:hydrolase activity, hydrolyzing O-glycosyl compounds"/>
    <property type="evidence" value="ECO:0007669"/>
    <property type="project" value="InterPro"/>
</dbReference>
<dbReference type="EMBL" id="CP036271">
    <property type="protein sequence ID" value="QDT54884.1"/>
    <property type="molecule type" value="Genomic_DNA"/>
</dbReference>
<evidence type="ECO:0000256" key="3">
    <source>
        <dbReference type="ARBA" id="ARBA00023326"/>
    </source>
</evidence>
<dbReference type="InParanoid" id="A0A517SFH4"/>
<dbReference type="AlphaFoldDB" id="A0A517SFH4"/>
<dbReference type="Pfam" id="PF00331">
    <property type="entry name" value="Glyco_hydro_10"/>
    <property type="match status" value="1"/>
</dbReference>
<reference evidence="5 6" key="1">
    <citation type="submission" date="2019-02" db="EMBL/GenBank/DDBJ databases">
        <title>Deep-cultivation of Planctomycetes and their phenomic and genomic characterization uncovers novel biology.</title>
        <authorList>
            <person name="Wiegand S."/>
            <person name="Jogler M."/>
            <person name="Boedeker C."/>
            <person name="Pinto D."/>
            <person name="Vollmers J."/>
            <person name="Rivas-Marin E."/>
            <person name="Kohn T."/>
            <person name="Peeters S.H."/>
            <person name="Heuer A."/>
            <person name="Rast P."/>
            <person name="Oberbeckmann S."/>
            <person name="Bunk B."/>
            <person name="Jeske O."/>
            <person name="Meyerdierks A."/>
            <person name="Storesund J.E."/>
            <person name="Kallscheuer N."/>
            <person name="Luecker S."/>
            <person name="Lage O.M."/>
            <person name="Pohl T."/>
            <person name="Merkel B.J."/>
            <person name="Hornburger P."/>
            <person name="Mueller R.-W."/>
            <person name="Bruemmer F."/>
            <person name="Labrenz M."/>
            <person name="Spormann A.M."/>
            <person name="Op den Camp H."/>
            <person name="Overmann J."/>
            <person name="Amann R."/>
            <person name="Jetten M.S.M."/>
            <person name="Mascher T."/>
            <person name="Medema M.H."/>
            <person name="Devos D.P."/>
            <person name="Kaster A.-K."/>
            <person name="Ovreas L."/>
            <person name="Rohde M."/>
            <person name="Galperin M.Y."/>
            <person name="Jogler C."/>
        </authorList>
    </citation>
    <scope>NUCLEOTIDE SEQUENCE [LARGE SCALE GENOMIC DNA]</scope>
    <source>
        <strain evidence="5 6">Pan44</strain>
    </source>
</reference>
<keyword evidence="1" id="KW-0378">Hydrolase</keyword>
<dbReference type="InterPro" id="IPR017853">
    <property type="entry name" value="GH"/>
</dbReference>
<dbReference type="OrthoDB" id="290971at2"/>
<evidence type="ECO:0000259" key="4">
    <source>
        <dbReference type="Pfam" id="PF00331"/>
    </source>
</evidence>
<feature type="domain" description="GH10" evidence="4">
    <location>
        <begin position="208"/>
        <end position="290"/>
    </location>
</feature>
<dbReference type="GO" id="GO:0000272">
    <property type="term" value="P:polysaccharide catabolic process"/>
    <property type="evidence" value="ECO:0007669"/>
    <property type="project" value="UniProtKB-KW"/>
</dbReference>
<evidence type="ECO:0000256" key="1">
    <source>
        <dbReference type="ARBA" id="ARBA00022801"/>
    </source>
</evidence>
<dbReference type="KEGG" id="ccos:Pan44_29230"/>
<accession>A0A517SFH4</accession>
<name>A0A517SFH4_9PLAN</name>
<dbReference type="SUPFAM" id="SSF51445">
    <property type="entry name" value="(Trans)glycosidases"/>
    <property type="match status" value="1"/>
</dbReference>
<dbReference type="Gene3D" id="3.20.20.80">
    <property type="entry name" value="Glycosidases"/>
    <property type="match status" value="1"/>
</dbReference>
<sequence>MGLMRFYVDPASAPAVWPTGHRAYITSFDGRVHSTRVDFDDRILTFRRQQQESGKLHIPWAIPGRGRPVVSTTSLPEREQPYVLPLELARGKLAEVREQAAVWQQLRMVMPPEYTRSQQTAFQLLARASSSQDDLELTCRLAEESLRNSFDAAELLTREYVAQRRASRPAAGAPRSALLGARLDADLLNLPIADRLPGVFGAVAVPIEWNAIEPDEGNYSWDAVNRVMAYAAEHRLVMRGGPLVDFGPGGLPNWLKTWQNDILNLPSFVCDFVETAVSKYMGMIRLWEVAASGNTGGALALSEDHRLAIVARVLETASRTHSDGQFFIRVDQPWGEYQARGQHRLSPLQFVDALLRSNLGLTGVNLEIAMGYQPAGSLSRDLFSISRLIDLWSQLGVQLHVTLAAPSSMEVDSAGDDDLEVIPSAPAGAWTPAAQEKWLTETASLLIAKPAVTGVFISHLSDAIPHYYPNAGIIAADGTPKPAFASLKAMPR</sequence>
<keyword evidence="2" id="KW-0119">Carbohydrate metabolism</keyword>
<evidence type="ECO:0000313" key="6">
    <source>
        <dbReference type="Proteomes" id="UP000315700"/>
    </source>
</evidence>
<evidence type="ECO:0000256" key="2">
    <source>
        <dbReference type="ARBA" id="ARBA00023277"/>
    </source>
</evidence>